<feature type="region of interest" description="Disordered" evidence="1">
    <location>
        <begin position="56"/>
        <end position="75"/>
    </location>
</feature>
<evidence type="ECO:0000256" key="1">
    <source>
        <dbReference type="SAM" id="MobiDB-lite"/>
    </source>
</evidence>
<sequence>MNELKMAQSKSWLETVLTEASSGDSQPNIAEEYCHLIENPNYCNIMKSVLKLTSQNDAKDTEKPEGLEDPERSKLTNREYLEDTILPILMCGLTHICNVRPPDPIYGLAAYIVKNKEVYQEAGKTYYTPRNVVTHVPSEM</sequence>
<dbReference type="Proteomes" id="UP001154078">
    <property type="component" value="Chromosome 4"/>
</dbReference>
<feature type="compositionally biased region" description="Basic and acidic residues" evidence="1">
    <location>
        <begin position="57"/>
        <end position="75"/>
    </location>
</feature>
<dbReference type="Gene3D" id="1.20.890.10">
    <property type="entry name" value="cAMP-dependent protein kinase regulatory subunit, dimerization-anchoring domain"/>
    <property type="match status" value="1"/>
</dbReference>
<dbReference type="Pfam" id="PF05186">
    <property type="entry name" value="Dpy-30"/>
    <property type="match status" value="1"/>
</dbReference>
<organism evidence="2 3">
    <name type="scientific">Brassicogethes aeneus</name>
    <name type="common">Rape pollen beetle</name>
    <name type="synonym">Meligethes aeneus</name>
    <dbReference type="NCBI Taxonomy" id="1431903"/>
    <lineage>
        <taxon>Eukaryota</taxon>
        <taxon>Metazoa</taxon>
        <taxon>Ecdysozoa</taxon>
        <taxon>Arthropoda</taxon>
        <taxon>Hexapoda</taxon>
        <taxon>Insecta</taxon>
        <taxon>Pterygota</taxon>
        <taxon>Neoptera</taxon>
        <taxon>Endopterygota</taxon>
        <taxon>Coleoptera</taxon>
        <taxon>Polyphaga</taxon>
        <taxon>Cucujiformia</taxon>
        <taxon>Nitidulidae</taxon>
        <taxon>Meligethinae</taxon>
        <taxon>Brassicogethes</taxon>
    </lineage>
</organism>
<gene>
    <name evidence="2" type="ORF">MELIAE_LOCUS5991</name>
</gene>
<keyword evidence="3" id="KW-1185">Reference proteome</keyword>
<proteinExistence type="predicted"/>
<dbReference type="OrthoDB" id="417678at2759"/>
<reference evidence="2" key="1">
    <citation type="submission" date="2021-12" db="EMBL/GenBank/DDBJ databases">
        <authorList>
            <person name="King R."/>
        </authorList>
    </citation>
    <scope>NUCLEOTIDE SEQUENCE</scope>
</reference>
<accession>A0A9P0B2Y1</accession>
<evidence type="ECO:0000313" key="3">
    <source>
        <dbReference type="Proteomes" id="UP001154078"/>
    </source>
</evidence>
<evidence type="ECO:0000313" key="2">
    <source>
        <dbReference type="EMBL" id="CAH0554391.1"/>
    </source>
</evidence>
<dbReference type="InterPro" id="IPR007858">
    <property type="entry name" value="Dpy-30_motif"/>
</dbReference>
<dbReference type="EMBL" id="OV121135">
    <property type="protein sequence ID" value="CAH0554391.1"/>
    <property type="molecule type" value="Genomic_DNA"/>
</dbReference>
<dbReference type="AlphaFoldDB" id="A0A9P0B2Y1"/>
<name>A0A9P0B2Y1_BRAAE</name>
<protein>
    <submittedName>
        <fullName evidence="2">Uncharacterized protein</fullName>
    </submittedName>
</protein>